<sequence>MIRIAISCGEGFSSGFLANRLEQEVKDHHLEDRASFIRIPYINLAARQNEVDIAMVMPHIEWKVRADKTQYRIPLYVIPFKVMIKPTVEDYIEDAEDILKLANGKGGRVRFPEEKRTADVTRLCSHRKWLAERSEKQ</sequence>
<name>A0AB35U5B0_9FIRM</name>
<dbReference type="RefSeq" id="WP_370596496.1">
    <property type="nucleotide sequence ID" value="NZ_JALBUR010000032.1"/>
</dbReference>
<organism evidence="9 10">
    <name type="scientific">Grylomicrobium aquisgranensis</name>
    <dbReference type="NCBI Taxonomy" id="2926318"/>
    <lineage>
        <taxon>Bacteria</taxon>
        <taxon>Bacillati</taxon>
        <taxon>Bacillota</taxon>
        <taxon>Erysipelotrichia</taxon>
        <taxon>Erysipelotrichales</taxon>
        <taxon>Erysipelotrichaceae</taxon>
        <taxon>Grylomicrobium</taxon>
    </lineage>
</organism>
<evidence type="ECO:0000256" key="3">
    <source>
        <dbReference type="ARBA" id="ARBA00022597"/>
    </source>
</evidence>
<evidence type="ECO:0000259" key="8">
    <source>
        <dbReference type="PROSITE" id="PS51100"/>
    </source>
</evidence>
<dbReference type="Pfam" id="PF02302">
    <property type="entry name" value="PTS_IIB"/>
    <property type="match status" value="1"/>
</dbReference>
<evidence type="ECO:0000256" key="4">
    <source>
        <dbReference type="ARBA" id="ARBA00022679"/>
    </source>
</evidence>
<proteinExistence type="predicted"/>
<evidence type="ECO:0000313" key="9">
    <source>
        <dbReference type="EMBL" id="MDX8420333.1"/>
    </source>
</evidence>
<keyword evidence="5" id="KW-0598">Phosphotransferase system</keyword>
<feature type="modified residue" description="Phosphocysteine; by EIIA" evidence="7">
    <location>
        <position position="8"/>
    </location>
</feature>
<dbReference type="Proteomes" id="UP001286174">
    <property type="component" value="Unassembled WGS sequence"/>
</dbReference>
<feature type="domain" description="PTS EIIB type-3" evidence="8">
    <location>
        <begin position="1"/>
        <end position="105"/>
    </location>
</feature>
<reference evidence="9 10" key="1">
    <citation type="submission" date="2022-03" db="EMBL/GenBank/DDBJ databases">
        <title>Novel taxa within the pig intestine.</title>
        <authorList>
            <person name="Wylensek D."/>
            <person name="Bishof K."/>
            <person name="Afrizal A."/>
            <person name="Clavel T."/>
        </authorList>
    </citation>
    <scope>NUCLEOTIDE SEQUENCE [LARGE SCALE GENOMIC DNA]</scope>
    <source>
        <strain evidence="9 10">CLA-KB-P133</strain>
    </source>
</reference>
<dbReference type="PROSITE" id="PS51100">
    <property type="entry name" value="PTS_EIIB_TYPE_3"/>
    <property type="match status" value="1"/>
</dbReference>
<keyword evidence="6" id="KW-0418">Kinase</keyword>
<dbReference type="AlphaFoldDB" id="A0AB35U5B0"/>
<dbReference type="EMBL" id="JALBUR010000032">
    <property type="protein sequence ID" value="MDX8420333.1"/>
    <property type="molecule type" value="Genomic_DNA"/>
</dbReference>
<dbReference type="Gene3D" id="3.40.50.2300">
    <property type="match status" value="1"/>
</dbReference>
<evidence type="ECO:0000256" key="5">
    <source>
        <dbReference type="ARBA" id="ARBA00022683"/>
    </source>
</evidence>
<accession>A0AB35U5B0</accession>
<keyword evidence="2" id="KW-0597">Phosphoprotein</keyword>
<dbReference type="InterPro" id="IPR003501">
    <property type="entry name" value="PTS_EIIB_2/3"/>
</dbReference>
<dbReference type="GO" id="GO:0008982">
    <property type="term" value="F:protein-N(PI)-phosphohistidine-sugar phosphotransferase activity"/>
    <property type="evidence" value="ECO:0007669"/>
    <property type="project" value="InterPro"/>
</dbReference>
<evidence type="ECO:0000256" key="1">
    <source>
        <dbReference type="ARBA" id="ARBA00022448"/>
    </source>
</evidence>
<keyword evidence="3" id="KW-0762">Sugar transport</keyword>
<evidence type="ECO:0000256" key="2">
    <source>
        <dbReference type="ARBA" id="ARBA00022553"/>
    </source>
</evidence>
<dbReference type="GO" id="GO:0009401">
    <property type="term" value="P:phosphoenolpyruvate-dependent sugar phosphotransferase system"/>
    <property type="evidence" value="ECO:0007669"/>
    <property type="project" value="UniProtKB-KW"/>
</dbReference>
<dbReference type="InterPro" id="IPR036095">
    <property type="entry name" value="PTS_EIIB-like_sf"/>
</dbReference>
<evidence type="ECO:0000256" key="7">
    <source>
        <dbReference type="PROSITE-ProRule" id="PRU00423"/>
    </source>
</evidence>
<keyword evidence="10" id="KW-1185">Reference proteome</keyword>
<keyword evidence="1" id="KW-0813">Transport</keyword>
<comment type="caution">
    <text evidence="9">The sequence shown here is derived from an EMBL/GenBank/DDBJ whole genome shotgun (WGS) entry which is preliminary data.</text>
</comment>
<evidence type="ECO:0000313" key="10">
    <source>
        <dbReference type="Proteomes" id="UP001286174"/>
    </source>
</evidence>
<gene>
    <name evidence="9" type="ORF">MOZ60_09575</name>
</gene>
<dbReference type="InterPro" id="IPR013012">
    <property type="entry name" value="PTS_EIIB_3"/>
</dbReference>
<dbReference type="GO" id="GO:0016301">
    <property type="term" value="F:kinase activity"/>
    <property type="evidence" value="ECO:0007669"/>
    <property type="project" value="UniProtKB-KW"/>
</dbReference>
<protein>
    <recommendedName>
        <fullName evidence="8">PTS EIIB type-3 domain-containing protein</fullName>
    </recommendedName>
</protein>
<dbReference type="SUPFAM" id="SSF52794">
    <property type="entry name" value="PTS system IIB component-like"/>
    <property type="match status" value="1"/>
</dbReference>
<keyword evidence="4" id="KW-0808">Transferase</keyword>
<evidence type="ECO:0000256" key="6">
    <source>
        <dbReference type="ARBA" id="ARBA00022777"/>
    </source>
</evidence>